<accession>A0A241Q235</accession>
<dbReference type="EMBL" id="CP022123">
    <property type="protein sequence ID" value="ASG28787.1"/>
    <property type="molecule type" value="Genomic_DNA"/>
</dbReference>
<evidence type="ECO:0000313" key="3">
    <source>
        <dbReference type="Proteomes" id="UP000197638"/>
    </source>
</evidence>
<dbReference type="RefSeq" id="WP_032890171.1">
    <property type="nucleotide sequence ID" value="NZ_CP022123.1"/>
</dbReference>
<protein>
    <submittedName>
        <fullName evidence="2">Uncharacterized protein</fullName>
    </submittedName>
</protein>
<evidence type="ECO:0000313" key="2">
    <source>
        <dbReference type="EMBL" id="ASG28787.1"/>
    </source>
</evidence>
<organism evidence="2 3">
    <name type="scientific">Fusobacterium nucleatum subsp. polymorphum</name>
    <name type="common">Fusobacterium polymorphum</name>
    <dbReference type="NCBI Taxonomy" id="76857"/>
    <lineage>
        <taxon>Bacteria</taxon>
        <taxon>Fusobacteriati</taxon>
        <taxon>Fusobacteriota</taxon>
        <taxon>Fusobacteriia</taxon>
        <taxon>Fusobacteriales</taxon>
        <taxon>Fusobacteriaceae</taxon>
        <taxon>Fusobacterium</taxon>
    </lineage>
</organism>
<proteinExistence type="predicted"/>
<keyword evidence="1" id="KW-0732">Signal</keyword>
<dbReference type="AlphaFoldDB" id="A0A241Q235"/>
<evidence type="ECO:0000256" key="1">
    <source>
        <dbReference type="SAM" id="SignalP"/>
    </source>
</evidence>
<dbReference type="Proteomes" id="UP000197638">
    <property type="component" value="Chromosome"/>
</dbReference>
<feature type="chain" id="PRO_5011281021" evidence="1">
    <location>
        <begin position="20"/>
        <end position="157"/>
    </location>
</feature>
<feature type="signal peptide" evidence="1">
    <location>
        <begin position="1"/>
        <end position="19"/>
    </location>
</feature>
<reference evidence="2 3" key="1">
    <citation type="submission" date="2017-06" db="EMBL/GenBank/DDBJ databases">
        <title>Genome sequencing of Fusobacterium nucleatum subsp. polymorphum KCOM 1275 (=ChDC F310).</title>
        <authorList>
            <person name="Kook J.-K."/>
            <person name="Park S.-N."/>
            <person name="Lim Y.K."/>
            <person name="Roh H."/>
        </authorList>
    </citation>
    <scope>NUCLEOTIDE SEQUENCE [LARGE SCALE GENOMIC DNA]</scope>
    <source>
        <strain evidence="2 3">KCOM 1275</strain>
    </source>
</reference>
<sequence length="157" mass="17114">MKKILLGLFLILGAISFSAPSHINTAKIQNDGGMILIDKSNAYSFGKLVDGNSVLAITYYIGELGKGGVKTVSESLKNEQLVDGVEYIGSGESEAGYIHKLYAPEQGYYFYIVIGKDQKIKNYVVTGVLQTAEEYSSKSDLKAVIDLAIEEGEKYLK</sequence>
<name>A0A241Q235_FUSNP</name>
<gene>
    <name evidence="2" type="ORF">CBG61_07595</name>
</gene>